<dbReference type="Gene3D" id="1.10.10.10">
    <property type="entry name" value="Winged helix-like DNA-binding domain superfamily/Winged helix DNA-binding domain"/>
    <property type="match status" value="1"/>
</dbReference>
<organism evidence="1 2">
    <name type="scientific">Fusobacterium animalis F0419</name>
    <dbReference type="NCBI Taxonomy" id="999414"/>
    <lineage>
        <taxon>Bacteria</taxon>
        <taxon>Fusobacteriati</taxon>
        <taxon>Fusobacteriota</taxon>
        <taxon>Fusobacteriia</taxon>
        <taxon>Fusobacteriales</taxon>
        <taxon>Fusobacteriaceae</taxon>
        <taxon>Fusobacterium</taxon>
    </lineage>
</organism>
<reference evidence="1 2" key="1">
    <citation type="submission" date="2011-12" db="EMBL/GenBank/DDBJ databases">
        <title>The Genome Sequence of Fusobacterium nucleatum subsp. animalis OT 420.</title>
        <authorList>
            <consortium name="The Broad Institute Genome Sequencing Platform"/>
            <person name="Earl A."/>
            <person name="Ward D."/>
            <person name="Feldgarden M."/>
            <person name="Gevers D."/>
            <person name="Izard J."/>
            <person name="Blanton J.M."/>
            <person name="Mathney J."/>
            <person name="Tanner A.C."/>
            <person name="Dewhirst F.E."/>
            <person name="Young S.K."/>
            <person name="Zeng Q."/>
            <person name="Gargeya S."/>
            <person name="Fitzgerald M."/>
            <person name="Haas B."/>
            <person name="Abouelleil A."/>
            <person name="Alvarado L."/>
            <person name="Arachchi H.M."/>
            <person name="Berlin A."/>
            <person name="Chapman S.B."/>
            <person name="Gearin G."/>
            <person name="Goldberg J."/>
            <person name="Griggs A."/>
            <person name="Gujja S."/>
            <person name="Hansen M."/>
            <person name="Heiman D."/>
            <person name="Howarth C."/>
            <person name="Larimer J."/>
            <person name="Lui A."/>
            <person name="MacDonald P.J.P."/>
            <person name="McCowen C."/>
            <person name="Montmayeur A."/>
            <person name="Murphy C."/>
            <person name="Neiman D."/>
            <person name="Pearson M."/>
            <person name="Priest M."/>
            <person name="Roberts A."/>
            <person name="Saif S."/>
            <person name="Shea T."/>
            <person name="Sisk P."/>
            <person name="Stolte C."/>
            <person name="Sykes S."/>
            <person name="Wortman J."/>
            <person name="Nusbaum C."/>
            <person name="Birren B."/>
        </authorList>
    </citation>
    <scope>NUCLEOTIDE SEQUENCE [LARGE SCALE GENOMIC DNA]</scope>
    <source>
        <strain evidence="2">F0419</strain>
    </source>
</reference>
<protein>
    <recommendedName>
        <fullName evidence="3">Rrf2 family transcriptional regulator</fullName>
    </recommendedName>
</protein>
<dbReference type="SUPFAM" id="SSF46785">
    <property type="entry name" value="Winged helix' DNA-binding domain"/>
    <property type="match status" value="1"/>
</dbReference>
<dbReference type="GO" id="GO:0003700">
    <property type="term" value="F:DNA-binding transcription factor activity"/>
    <property type="evidence" value="ECO:0007669"/>
    <property type="project" value="TreeGrafter"/>
</dbReference>
<sequence>MDTKFSIALHILAYIEETNDTVTSELLAKSVGTNASHIRKILTLLKDANIIESQQGKKGITLKVKANELSLDKIYFGVYPEKELLHVHDTANPDCPVGATIKEALLPIFEESERQLVLNLKSKTLKLLIEDMYETYKKKGEVQNEI</sequence>
<dbReference type="Proteomes" id="UP000004565">
    <property type="component" value="Unassembled WGS sequence"/>
</dbReference>
<evidence type="ECO:0008006" key="3">
    <source>
        <dbReference type="Google" id="ProtNLM"/>
    </source>
</evidence>
<dbReference type="Pfam" id="PF02082">
    <property type="entry name" value="Rrf2"/>
    <property type="match status" value="1"/>
</dbReference>
<dbReference type="PANTHER" id="PTHR33221:SF15">
    <property type="entry name" value="HTH-TYPE TRANSCRIPTIONAL REGULATOR YWGB-RELATED"/>
    <property type="match status" value="1"/>
</dbReference>
<comment type="caution">
    <text evidence="1">The sequence shown here is derived from an EMBL/GenBank/DDBJ whole genome shotgun (WGS) entry which is preliminary data.</text>
</comment>
<dbReference type="InterPro" id="IPR000944">
    <property type="entry name" value="Tscrpt_reg_Rrf2"/>
</dbReference>
<proteinExistence type="predicted"/>
<dbReference type="HOGENOM" id="CLU_107144_4_2_0"/>
<dbReference type="EMBL" id="AGEH01000014">
    <property type="protein sequence ID" value="EHO77626.1"/>
    <property type="molecule type" value="Genomic_DNA"/>
</dbReference>
<accession>H1HFV3</accession>
<dbReference type="InterPro" id="IPR036388">
    <property type="entry name" value="WH-like_DNA-bd_sf"/>
</dbReference>
<dbReference type="AlphaFoldDB" id="H1HFV3"/>
<dbReference type="PANTHER" id="PTHR33221">
    <property type="entry name" value="WINGED HELIX-TURN-HELIX TRANSCRIPTIONAL REGULATOR, RRF2 FAMILY"/>
    <property type="match status" value="1"/>
</dbReference>
<name>H1HFV3_9FUSO</name>
<dbReference type="GO" id="GO:0005829">
    <property type="term" value="C:cytosol"/>
    <property type="evidence" value="ECO:0007669"/>
    <property type="project" value="TreeGrafter"/>
</dbReference>
<dbReference type="PATRIC" id="fig|999414.3.peg.1351"/>
<evidence type="ECO:0000313" key="2">
    <source>
        <dbReference type="Proteomes" id="UP000004565"/>
    </source>
</evidence>
<dbReference type="RefSeq" id="WP_005910101.1">
    <property type="nucleotide sequence ID" value="NZ_AKCE01000001.1"/>
</dbReference>
<dbReference type="InterPro" id="IPR036390">
    <property type="entry name" value="WH_DNA-bd_sf"/>
</dbReference>
<dbReference type="PROSITE" id="PS51197">
    <property type="entry name" value="HTH_RRF2_2"/>
    <property type="match status" value="1"/>
</dbReference>
<evidence type="ECO:0000313" key="1">
    <source>
        <dbReference type="EMBL" id="EHO77626.1"/>
    </source>
</evidence>
<gene>
    <name evidence="1" type="ORF">HMPREF9942_01354</name>
</gene>